<keyword evidence="2" id="KW-0521">NADP</keyword>
<dbReference type="EMBL" id="JACHOO010000008">
    <property type="protein sequence ID" value="MBB5754437.1"/>
    <property type="molecule type" value="Genomic_DNA"/>
</dbReference>
<proteinExistence type="predicted"/>
<name>A0A7W9FPE3_9HYPH</name>
<dbReference type="InterPro" id="IPR050765">
    <property type="entry name" value="Riboflavin_Biosynth_HTPR"/>
</dbReference>
<dbReference type="GO" id="GO:0009231">
    <property type="term" value="P:riboflavin biosynthetic process"/>
    <property type="evidence" value="ECO:0007669"/>
    <property type="project" value="InterPro"/>
</dbReference>
<sequence>MERIDIKAERWAELVDRAAGSSGIPARPADGPYGPLLAAGDLVIGQVGQSLDGRVATSAGDATDVSGRDGLIHLHRLRALVDAVLVGASTAMLDDPRLTVRFCAGPAPARVLIDPRGRVPNDRRLFAEDGARRLVIQATDTARPSGVEVIRLPHGAEGIAPAAIVAALRERGLPRLLVEGGAATLGHFHRAAMLDRLHIAVAPLIIGAGPPGLSLVPVDRLRDCPRPRVDRYDLGTDTLFDCDFRSPPPRAAAG</sequence>
<dbReference type="GO" id="GO:0008703">
    <property type="term" value="F:5-amino-6-(5-phosphoribosylamino)uracil reductase activity"/>
    <property type="evidence" value="ECO:0007669"/>
    <property type="project" value="InterPro"/>
</dbReference>
<dbReference type="PANTHER" id="PTHR38011">
    <property type="entry name" value="DIHYDROFOLATE REDUCTASE FAMILY PROTEIN (AFU_ORTHOLOGUE AFUA_8G06820)"/>
    <property type="match status" value="1"/>
</dbReference>
<dbReference type="InterPro" id="IPR024072">
    <property type="entry name" value="DHFR-like_dom_sf"/>
</dbReference>
<keyword evidence="3" id="KW-0560">Oxidoreductase</keyword>
<evidence type="ECO:0000256" key="2">
    <source>
        <dbReference type="ARBA" id="ARBA00022857"/>
    </source>
</evidence>
<dbReference type="Pfam" id="PF01872">
    <property type="entry name" value="RibD_C"/>
    <property type="match status" value="1"/>
</dbReference>
<keyword evidence="6" id="KW-1185">Reference proteome</keyword>
<evidence type="ECO:0000313" key="5">
    <source>
        <dbReference type="EMBL" id="MBB5754437.1"/>
    </source>
</evidence>
<dbReference type="AlphaFoldDB" id="A0A7W9FPE3"/>
<dbReference type="Gene3D" id="3.40.430.10">
    <property type="entry name" value="Dihydrofolate Reductase, subunit A"/>
    <property type="match status" value="1"/>
</dbReference>
<comment type="pathway">
    <text evidence="1">Cofactor biosynthesis; riboflavin biosynthesis.</text>
</comment>
<accession>A0A7W9FPE3</accession>
<dbReference type="SUPFAM" id="SSF53597">
    <property type="entry name" value="Dihydrofolate reductase-like"/>
    <property type="match status" value="1"/>
</dbReference>
<comment type="caution">
    <text evidence="5">The sequence shown here is derived from an EMBL/GenBank/DDBJ whole genome shotgun (WGS) entry which is preliminary data.</text>
</comment>
<evidence type="ECO:0000259" key="4">
    <source>
        <dbReference type="Pfam" id="PF01872"/>
    </source>
</evidence>
<organism evidence="5 6">
    <name type="scientific">Prosthecomicrobium pneumaticum</name>
    <dbReference type="NCBI Taxonomy" id="81895"/>
    <lineage>
        <taxon>Bacteria</taxon>
        <taxon>Pseudomonadati</taxon>
        <taxon>Pseudomonadota</taxon>
        <taxon>Alphaproteobacteria</taxon>
        <taxon>Hyphomicrobiales</taxon>
        <taxon>Kaistiaceae</taxon>
        <taxon>Prosthecomicrobium</taxon>
    </lineage>
</organism>
<gene>
    <name evidence="5" type="ORF">GGQ63_003523</name>
</gene>
<protein>
    <submittedName>
        <fullName evidence="5">Riboflavin-specific deaminase-like protein</fullName>
    </submittedName>
</protein>
<dbReference type="Proteomes" id="UP000523821">
    <property type="component" value="Unassembled WGS sequence"/>
</dbReference>
<dbReference type="RefSeq" id="WP_183857879.1">
    <property type="nucleotide sequence ID" value="NZ_JACHOO010000008.1"/>
</dbReference>
<reference evidence="5 6" key="1">
    <citation type="submission" date="2020-08" db="EMBL/GenBank/DDBJ databases">
        <title>Genomic Encyclopedia of Type Strains, Phase IV (KMG-IV): sequencing the most valuable type-strain genomes for metagenomic binning, comparative biology and taxonomic classification.</title>
        <authorList>
            <person name="Goeker M."/>
        </authorList>
    </citation>
    <scope>NUCLEOTIDE SEQUENCE [LARGE SCALE GENOMIC DNA]</scope>
    <source>
        <strain evidence="5 6">DSM 16268</strain>
    </source>
</reference>
<evidence type="ECO:0000256" key="1">
    <source>
        <dbReference type="ARBA" id="ARBA00005104"/>
    </source>
</evidence>
<dbReference type="InterPro" id="IPR002734">
    <property type="entry name" value="RibDG_C"/>
</dbReference>
<evidence type="ECO:0000256" key="3">
    <source>
        <dbReference type="ARBA" id="ARBA00023002"/>
    </source>
</evidence>
<evidence type="ECO:0000313" key="6">
    <source>
        <dbReference type="Proteomes" id="UP000523821"/>
    </source>
</evidence>
<feature type="domain" description="Bacterial bifunctional deaminase-reductase C-terminal" evidence="4">
    <location>
        <begin position="43"/>
        <end position="213"/>
    </location>
</feature>
<dbReference type="PANTHER" id="PTHR38011:SF7">
    <property type="entry name" value="2,5-DIAMINO-6-RIBOSYLAMINO-4(3H)-PYRIMIDINONE 5'-PHOSPHATE REDUCTASE"/>
    <property type="match status" value="1"/>
</dbReference>